<dbReference type="RefSeq" id="WP_019285605.1">
    <property type="nucleotide sequence ID" value="NZ_JAKRCV010000076.1"/>
</dbReference>
<dbReference type="Pfam" id="PF22551">
    <property type="entry name" value="TY-Chap1"/>
    <property type="match status" value="1"/>
</dbReference>
<protein>
    <recommendedName>
        <fullName evidence="1">TY-Chap central domain-containing protein</fullName>
    </recommendedName>
</protein>
<proteinExistence type="predicted"/>
<dbReference type="EMBL" id="JAKRCV010000076">
    <property type="protein sequence ID" value="MCG7323449.1"/>
    <property type="molecule type" value="Genomic_DNA"/>
</dbReference>
<accession>A0ABS9Q6G4</accession>
<name>A0ABS9Q6G4_9MICO</name>
<evidence type="ECO:0000313" key="3">
    <source>
        <dbReference type="Proteomes" id="UP001521931"/>
    </source>
</evidence>
<sequence>MTDPTSLPNFPPPADEHPLRGQVLSALHDDGLMADLDADGDVAYKVQGQQLFVRCIEGDVTIMRVFGQWQIGEDVPADELAQLRACNELSLRMSVVKAGLAGGTLVVTAEHVMLPGTDVKVLLPMTTSVVLAAVQTWHQIATGQVQLDEEGDGQGDLGQGGLQQS</sequence>
<dbReference type="Proteomes" id="UP001521931">
    <property type="component" value="Unassembled WGS sequence"/>
</dbReference>
<evidence type="ECO:0000259" key="1">
    <source>
        <dbReference type="Pfam" id="PF22551"/>
    </source>
</evidence>
<organism evidence="2 3">
    <name type="scientific">Arsenicicoccus bolidensis</name>
    <dbReference type="NCBI Taxonomy" id="229480"/>
    <lineage>
        <taxon>Bacteria</taxon>
        <taxon>Bacillati</taxon>
        <taxon>Actinomycetota</taxon>
        <taxon>Actinomycetes</taxon>
        <taxon>Micrococcales</taxon>
        <taxon>Intrasporangiaceae</taxon>
        <taxon>Arsenicicoccus</taxon>
    </lineage>
</organism>
<dbReference type="InterPro" id="IPR054343">
    <property type="entry name" value="TY-Chap_M"/>
</dbReference>
<keyword evidence="3" id="KW-1185">Reference proteome</keyword>
<feature type="domain" description="TY-Chap central" evidence="1">
    <location>
        <begin position="31"/>
        <end position="110"/>
    </location>
</feature>
<reference evidence="2 3" key="1">
    <citation type="submission" date="2022-02" db="EMBL/GenBank/DDBJ databases">
        <title>Uncovering new skin microbiome diversity through culturing and metagenomics.</title>
        <authorList>
            <person name="Conlan S."/>
            <person name="Deming C."/>
            <person name="Nisc Comparative Sequencing Program N."/>
            <person name="Segre J.A."/>
        </authorList>
    </citation>
    <scope>NUCLEOTIDE SEQUENCE [LARGE SCALE GENOMIC DNA]</scope>
    <source>
        <strain evidence="2 3">ACRQZ</strain>
    </source>
</reference>
<comment type="caution">
    <text evidence="2">The sequence shown here is derived from an EMBL/GenBank/DDBJ whole genome shotgun (WGS) entry which is preliminary data.</text>
</comment>
<gene>
    <name evidence="2" type="ORF">MHL29_16340</name>
</gene>
<evidence type="ECO:0000313" key="2">
    <source>
        <dbReference type="EMBL" id="MCG7323449.1"/>
    </source>
</evidence>